<dbReference type="RefSeq" id="WP_236744331.1">
    <property type="nucleotide sequence ID" value="NZ_CP007151.1"/>
</dbReference>
<dbReference type="HOGENOM" id="CLU_557592_0_0_6"/>
<dbReference type="EMBL" id="CP007151">
    <property type="protein sequence ID" value="AHI29964.1"/>
    <property type="molecule type" value="Genomic_DNA"/>
</dbReference>
<dbReference type="STRING" id="1420916.AU14_02820"/>
<sequence>MLTGDRDEVILARLQETKESDAELGAGVVTERWSNGRWVPSDELEFPVGVNEVRFRIRVPEGSYSNSELDDRFLLLGLDQKYQAGRENYARAVDGGILRVSFNEQVKALALHQSDGFVATDLDVSHQGRIFVAGYDSLSSDRVRVRVYDQKGSELQDILISSPSDTLSQPKPLIATVKREVAKDKGKVDRFEFVVSYSTDSAVSGTAAQGGVDIVTSRYWFDEESNGGEYVANWTIRTGTSADDQVRSVQMNSDSGYVLIAGETVGTWPNQTNAGGTDSFLQRIDTQQDGANEVPKVAWTRQVGSSANESVVGAASRSVAPLLFGSVAGSVNGEPVLGGVDAFYYSTTSGERGLAVFQVGSEADDPLTDAIYEGNQMWLLGTTAGSYRLLKDEGGNRSLERGPLNSQAGFLLAYTTTGLIRRAFTLNDGDDQSDDRLTLLLAFDDDMVVGGSTDGGFDGDTAVVDGDQGVLARVSLVEEDSESDSEEKPHDNEWRYQLPKGDSEIVALANYRDDEIAALTRIGSDWLVLVFSPEGQLLSALD</sequence>
<evidence type="ECO:0000313" key="1">
    <source>
        <dbReference type="EMBL" id="AHI29964.1"/>
    </source>
</evidence>
<accession>W5YM53</accession>
<name>W5YM53_9GAMM</name>
<dbReference type="KEGG" id="msx:AU14_02820"/>
<protein>
    <submittedName>
        <fullName evidence="1">Uncharacterized protein</fullName>
    </submittedName>
</protein>
<proteinExistence type="predicted"/>
<dbReference type="AlphaFoldDB" id="W5YM53"/>
<evidence type="ECO:0000313" key="2">
    <source>
        <dbReference type="Proteomes" id="UP000061489"/>
    </source>
</evidence>
<dbReference type="Proteomes" id="UP000061489">
    <property type="component" value="Chromosome"/>
</dbReference>
<reference evidence="1 2" key="1">
    <citation type="journal article" date="2014" name="Genome Announc.">
        <title>Draft Genome Sequences of Marinobacter similis A3d10T and Marinobacter salarius R9SW1T.</title>
        <authorList>
            <person name="Ivanova E.P."/>
            <person name="Ng H.J."/>
            <person name="Webb H.K."/>
            <person name="Feng G."/>
            <person name="Oshima K."/>
            <person name="Hattori M."/>
            <person name="Ohkuma M."/>
            <person name="Sergeev A.F."/>
            <person name="Mikhailov V.V."/>
            <person name="Crawford R.J."/>
            <person name="Sawabe T."/>
        </authorList>
    </citation>
    <scope>NUCLEOTIDE SEQUENCE [LARGE SCALE GENOMIC DNA]</scope>
    <source>
        <strain evidence="1 2">A3d10</strain>
    </source>
</reference>
<organism evidence="1 2">
    <name type="scientific">Marinobacter similis</name>
    <dbReference type="NCBI Taxonomy" id="1420916"/>
    <lineage>
        <taxon>Bacteria</taxon>
        <taxon>Pseudomonadati</taxon>
        <taxon>Pseudomonadota</taxon>
        <taxon>Gammaproteobacteria</taxon>
        <taxon>Pseudomonadales</taxon>
        <taxon>Marinobacteraceae</taxon>
        <taxon>Marinobacter</taxon>
    </lineage>
</organism>
<keyword evidence="2" id="KW-1185">Reference proteome</keyword>
<gene>
    <name evidence="1" type="ORF">AU14_02820</name>
</gene>